<evidence type="ECO:0000313" key="4">
    <source>
        <dbReference type="Proteomes" id="UP001364156"/>
    </source>
</evidence>
<dbReference type="Gene3D" id="2.170.16.10">
    <property type="entry name" value="Hedgehog/Intein (Hint) domain"/>
    <property type="match status" value="1"/>
</dbReference>
<dbReference type="InterPro" id="IPR036844">
    <property type="entry name" value="Hint_dom_sf"/>
</dbReference>
<feature type="domain" description="LTD" evidence="2">
    <location>
        <begin position="1"/>
        <end position="132"/>
    </location>
</feature>
<feature type="compositionally biased region" description="Polar residues" evidence="1">
    <location>
        <begin position="147"/>
        <end position="162"/>
    </location>
</feature>
<dbReference type="Proteomes" id="UP001364156">
    <property type="component" value="Chromosome"/>
</dbReference>
<name>A0ABZ2HNM1_9RHOB</name>
<dbReference type="SUPFAM" id="SSF51294">
    <property type="entry name" value="Hedgehog/intein (Hint) domain"/>
    <property type="match status" value="1"/>
</dbReference>
<evidence type="ECO:0000259" key="2">
    <source>
        <dbReference type="PROSITE" id="PS51841"/>
    </source>
</evidence>
<evidence type="ECO:0000313" key="3">
    <source>
        <dbReference type="EMBL" id="WWR47521.1"/>
    </source>
</evidence>
<dbReference type="InterPro" id="IPR036415">
    <property type="entry name" value="Lamin_tail_dom_sf"/>
</dbReference>
<dbReference type="PROSITE" id="PS51841">
    <property type="entry name" value="LTD"/>
    <property type="match status" value="1"/>
</dbReference>
<gene>
    <name evidence="3" type="ORF">RZ517_04925</name>
</gene>
<dbReference type="InterPro" id="IPR028992">
    <property type="entry name" value="Hedgehog/Intein_dom"/>
</dbReference>
<accession>A0ABZ2HNM1</accession>
<dbReference type="Pfam" id="PF13403">
    <property type="entry name" value="Hint_2"/>
    <property type="match status" value="1"/>
</dbReference>
<evidence type="ECO:0000256" key="1">
    <source>
        <dbReference type="SAM" id="MobiDB-lite"/>
    </source>
</evidence>
<reference evidence="3 4" key="1">
    <citation type="submission" date="2023-10" db="EMBL/GenBank/DDBJ databases">
        <title>Roseovarius strain S88 nov., isolated from a marine algae.</title>
        <authorList>
            <person name="Lee M.W."/>
            <person name="Lee J.K."/>
            <person name="Kim J.M."/>
            <person name="Choi D.G."/>
            <person name="Baek J.H."/>
            <person name="Bayburt H."/>
            <person name="Jung J.J."/>
            <person name="Han D.M."/>
            <person name="Jeon C.O."/>
        </authorList>
    </citation>
    <scope>NUCLEOTIDE SEQUENCE [LARGE SCALE GENOMIC DNA]</scope>
    <source>
        <strain evidence="3 4">S88</strain>
    </source>
</reference>
<feature type="compositionally biased region" description="Pro residues" evidence="1">
    <location>
        <begin position="131"/>
        <end position="140"/>
    </location>
</feature>
<protein>
    <submittedName>
        <fullName evidence="3">Hint domain-containing protein</fullName>
    </submittedName>
</protein>
<proteinExistence type="predicted"/>
<feature type="region of interest" description="Disordered" evidence="1">
    <location>
        <begin position="131"/>
        <end position="181"/>
    </location>
</feature>
<dbReference type="Pfam" id="PF00932">
    <property type="entry name" value="LTD"/>
    <property type="match status" value="1"/>
</dbReference>
<dbReference type="EMBL" id="CP146069">
    <property type="protein sequence ID" value="WWR47521.1"/>
    <property type="molecule type" value="Genomic_DNA"/>
</dbReference>
<dbReference type="Gene3D" id="2.60.40.1260">
    <property type="entry name" value="Lamin Tail domain"/>
    <property type="match status" value="1"/>
</dbReference>
<sequence length="389" mass="41209">MADKLEGLIFSEFLVDNPSGFDTDGDGTANKSDEFIELQNTTGSSISLDGYQLWSDDRGLLYSFGSGATIASGGTATVVGEYAGTEPAGFYDAGLADGGDFLEDGEGSRSDTIYLVNTATGEYIAFSYGQPPPSPSPPTGFPGTTQIGTGESLNSSGPNGTSFARDANGDWVESTPPNPGSPGVACFTAGTMITTPDGARLVETLQIGDLVTTLDNGAQPILWIASRTLGQETLTVHPELRPIALEPRWTGFNERLLLSRQHAILVRSSANQNRVLARAGQLAQLEGGAVRVANGVRKITYVHFMLPNHEVVFANGLATESFYPGEWAIVTLAPISKRLLLALFPGYNSSEIADAYGSPKFPYAKRRDLPTQLVSVCPENIESPSCQVA</sequence>
<organism evidence="3 4">
    <name type="scientific">Roseovarius phycicola</name>
    <dbReference type="NCBI Taxonomy" id="3080976"/>
    <lineage>
        <taxon>Bacteria</taxon>
        <taxon>Pseudomonadati</taxon>
        <taxon>Pseudomonadota</taxon>
        <taxon>Alphaproteobacteria</taxon>
        <taxon>Rhodobacterales</taxon>
        <taxon>Roseobacteraceae</taxon>
        <taxon>Roseovarius</taxon>
    </lineage>
</organism>
<dbReference type="InterPro" id="IPR001322">
    <property type="entry name" value="Lamin_tail_dom"/>
</dbReference>
<keyword evidence="4" id="KW-1185">Reference proteome</keyword>
<dbReference type="SUPFAM" id="SSF74853">
    <property type="entry name" value="Lamin A/C globular tail domain"/>
    <property type="match status" value="1"/>
</dbReference>
<dbReference type="RefSeq" id="WP_338550347.1">
    <property type="nucleotide sequence ID" value="NZ_CP146069.1"/>
</dbReference>